<keyword evidence="3" id="KW-0804">Transcription</keyword>
<keyword evidence="2" id="KW-0238">DNA-binding</keyword>
<gene>
    <name evidence="5" type="ORF">JJB07_03205</name>
</gene>
<accession>A0ABS1J7K6</accession>
<dbReference type="PRINTS" id="PR00778">
    <property type="entry name" value="HTHARSR"/>
</dbReference>
<evidence type="ECO:0000313" key="5">
    <source>
        <dbReference type="EMBL" id="MBL0385648.1"/>
    </source>
</evidence>
<evidence type="ECO:0000256" key="2">
    <source>
        <dbReference type="ARBA" id="ARBA00023125"/>
    </source>
</evidence>
<comment type="caution">
    <text evidence="5">The sequence shown here is derived from an EMBL/GenBank/DDBJ whole genome shotgun (WGS) entry which is preliminary data.</text>
</comment>
<keyword evidence="1" id="KW-0805">Transcription regulation</keyword>
<reference evidence="5 6" key="1">
    <citation type="submission" date="2021-01" db="EMBL/GenBank/DDBJ databases">
        <title>Tumebacillus sp. strain ITR2 16S ribosomal RNA gene Genome sequencing and assembly.</title>
        <authorList>
            <person name="Kang M."/>
        </authorList>
    </citation>
    <scope>NUCLEOTIDE SEQUENCE [LARGE SCALE GENOMIC DNA]</scope>
    <source>
        <strain evidence="5 6">ITR2</strain>
    </source>
</reference>
<evidence type="ECO:0000259" key="4">
    <source>
        <dbReference type="PROSITE" id="PS50987"/>
    </source>
</evidence>
<dbReference type="RefSeq" id="WP_201631049.1">
    <property type="nucleotide sequence ID" value="NZ_JAEQNB010000001.1"/>
</dbReference>
<dbReference type="NCBIfam" id="NF033788">
    <property type="entry name" value="HTH_metalloreg"/>
    <property type="match status" value="1"/>
</dbReference>
<dbReference type="Gene3D" id="1.10.10.10">
    <property type="entry name" value="Winged helix-like DNA-binding domain superfamily/Winged helix DNA-binding domain"/>
    <property type="match status" value="1"/>
</dbReference>
<protein>
    <submittedName>
        <fullName evidence="5">Winged helix-turn-helix transcriptional regulator</fullName>
    </submittedName>
</protein>
<keyword evidence="6" id="KW-1185">Reference proteome</keyword>
<organism evidence="5 6">
    <name type="scientific">Tumebacillus amylolyticus</name>
    <dbReference type="NCBI Taxonomy" id="2801339"/>
    <lineage>
        <taxon>Bacteria</taxon>
        <taxon>Bacillati</taxon>
        <taxon>Bacillota</taxon>
        <taxon>Bacilli</taxon>
        <taxon>Bacillales</taxon>
        <taxon>Alicyclobacillaceae</taxon>
        <taxon>Tumebacillus</taxon>
    </lineage>
</organism>
<sequence>MEIEVLEECFKAFADKTRLRILALLRTEELCVCELVEILQMTQPAVSQHLRKLKTAKLVKERKEGQWVFYSLDGSSYPFFEDNLKVLPDLSSKIEELKQNGLKVCCR</sequence>
<dbReference type="Pfam" id="PF01022">
    <property type="entry name" value="HTH_5"/>
    <property type="match status" value="1"/>
</dbReference>
<evidence type="ECO:0000313" key="6">
    <source>
        <dbReference type="Proteomes" id="UP000602284"/>
    </source>
</evidence>
<evidence type="ECO:0000256" key="1">
    <source>
        <dbReference type="ARBA" id="ARBA00023015"/>
    </source>
</evidence>
<dbReference type="Proteomes" id="UP000602284">
    <property type="component" value="Unassembled WGS sequence"/>
</dbReference>
<dbReference type="PANTHER" id="PTHR33154">
    <property type="entry name" value="TRANSCRIPTIONAL REGULATOR, ARSR FAMILY"/>
    <property type="match status" value="1"/>
</dbReference>
<dbReference type="InterPro" id="IPR001845">
    <property type="entry name" value="HTH_ArsR_DNA-bd_dom"/>
</dbReference>
<feature type="domain" description="HTH arsR-type" evidence="4">
    <location>
        <begin position="1"/>
        <end position="101"/>
    </location>
</feature>
<dbReference type="PANTHER" id="PTHR33154:SF18">
    <property type="entry name" value="ARSENICAL RESISTANCE OPERON REPRESSOR"/>
    <property type="match status" value="1"/>
</dbReference>
<name>A0ABS1J7K6_9BACL</name>
<dbReference type="InterPro" id="IPR036388">
    <property type="entry name" value="WH-like_DNA-bd_sf"/>
</dbReference>
<proteinExistence type="predicted"/>
<dbReference type="InterPro" id="IPR051081">
    <property type="entry name" value="HTH_MetalResp_TranReg"/>
</dbReference>
<dbReference type="CDD" id="cd00090">
    <property type="entry name" value="HTH_ARSR"/>
    <property type="match status" value="1"/>
</dbReference>
<dbReference type="SMART" id="SM00418">
    <property type="entry name" value="HTH_ARSR"/>
    <property type="match status" value="1"/>
</dbReference>
<evidence type="ECO:0000256" key="3">
    <source>
        <dbReference type="ARBA" id="ARBA00023163"/>
    </source>
</evidence>
<dbReference type="PROSITE" id="PS50987">
    <property type="entry name" value="HTH_ARSR_2"/>
    <property type="match status" value="1"/>
</dbReference>
<dbReference type="EMBL" id="JAEQNB010000001">
    <property type="protein sequence ID" value="MBL0385648.1"/>
    <property type="molecule type" value="Genomic_DNA"/>
</dbReference>
<dbReference type="InterPro" id="IPR011991">
    <property type="entry name" value="ArsR-like_HTH"/>
</dbReference>
<dbReference type="SUPFAM" id="SSF46785">
    <property type="entry name" value="Winged helix' DNA-binding domain"/>
    <property type="match status" value="1"/>
</dbReference>
<dbReference type="InterPro" id="IPR036390">
    <property type="entry name" value="WH_DNA-bd_sf"/>
</dbReference>